<keyword evidence="3" id="KW-1185">Reference proteome</keyword>
<gene>
    <name evidence="2" type="ORF">SG0102_15890</name>
</gene>
<reference evidence="2 3" key="1">
    <citation type="submission" date="2018-11" db="EMBL/GenBank/DDBJ databases">
        <title>Novel Erysipelotrichaceae bacterium isolated from small intestine of a swine.</title>
        <authorList>
            <person name="Kim J.S."/>
            <person name="Choe H."/>
            <person name="Lee Y.R."/>
            <person name="Kim K.M."/>
            <person name="Park D.S."/>
        </authorList>
    </citation>
    <scope>NUCLEOTIDE SEQUENCE [LARGE SCALE GENOMIC DNA]</scope>
    <source>
        <strain evidence="2 3">SG0102</strain>
    </source>
</reference>
<dbReference type="Proteomes" id="UP000268059">
    <property type="component" value="Chromosome"/>
</dbReference>
<dbReference type="AlphaFoldDB" id="A0A3G9JE65"/>
<accession>A0A3G9JE65</accession>
<name>A0A3G9JE65_9FIRM</name>
<organism evidence="2 3">
    <name type="scientific">Intestinibaculum porci</name>
    <dbReference type="NCBI Taxonomy" id="2487118"/>
    <lineage>
        <taxon>Bacteria</taxon>
        <taxon>Bacillati</taxon>
        <taxon>Bacillota</taxon>
        <taxon>Erysipelotrichia</taxon>
        <taxon>Erysipelotrichales</taxon>
        <taxon>Erysipelotrichaceae</taxon>
        <taxon>Intestinibaculum</taxon>
    </lineage>
</organism>
<feature type="region of interest" description="Disordered" evidence="1">
    <location>
        <begin position="157"/>
        <end position="221"/>
    </location>
</feature>
<feature type="region of interest" description="Disordered" evidence="1">
    <location>
        <begin position="1"/>
        <end position="113"/>
    </location>
</feature>
<protein>
    <submittedName>
        <fullName evidence="2">Uncharacterized protein</fullName>
    </submittedName>
</protein>
<feature type="compositionally biased region" description="Basic and acidic residues" evidence="1">
    <location>
        <begin position="203"/>
        <end position="221"/>
    </location>
</feature>
<feature type="compositionally biased region" description="Low complexity" evidence="1">
    <location>
        <begin position="67"/>
        <end position="77"/>
    </location>
</feature>
<feature type="compositionally biased region" description="Basic and acidic residues" evidence="1">
    <location>
        <begin position="171"/>
        <end position="193"/>
    </location>
</feature>
<dbReference type="InParanoid" id="A0A3G9JE65"/>
<evidence type="ECO:0000313" key="2">
    <source>
        <dbReference type="EMBL" id="BBH26655.1"/>
    </source>
</evidence>
<feature type="compositionally biased region" description="Acidic residues" evidence="1">
    <location>
        <begin position="16"/>
        <end position="25"/>
    </location>
</feature>
<evidence type="ECO:0000313" key="3">
    <source>
        <dbReference type="Proteomes" id="UP000268059"/>
    </source>
</evidence>
<dbReference type="KEGG" id="ebm:SG0102_15890"/>
<dbReference type="RefSeq" id="WP_231999763.1">
    <property type="nucleotide sequence ID" value="NZ_AP019309.1"/>
</dbReference>
<sequence>MKNNFGSKLKNWLLGNDEDDEEDFLDPILEERRKEKVSTPVSYQAPVEEKKPAPAIKQPVRETVKEAPQQVAPQVNKPKPKPKPAPAPKPKSMPEKKVNKPKQKAPAAPAKDTYVMTQIISPMSGVSVSEEEAPVIRKKANRKKKFKMNNDELIPVISPIFGPEDEEEQASEVKKDKAAPAKEKTPVKTEAPKKAKKEYKHAKKEETPQRKPQKPDEVINNVEDRLKNIASLTEQTEDDMKIIEERTGKFKLDFKKEDDSLINEVDDNMSLDELMNLYEKKFKKE</sequence>
<proteinExistence type="predicted"/>
<dbReference type="EMBL" id="AP019309">
    <property type="protein sequence ID" value="BBH26655.1"/>
    <property type="molecule type" value="Genomic_DNA"/>
</dbReference>
<evidence type="ECO:0000256" key="1">
    <source>
        <dbReference type="SAM" id="MobiDB-lite"/>
    </source>
</evidence>